<keyword evidence="2" id="KW-0418">Kinase</keyword>
<organism evidence="2">
    <name type="scientific">uncultured marine thaumarchaeote KM3_04_H06</name>
    <dbReference type="NCBI Taxonomy" id="1455967"/>
    <lineage>
        <taxon>Archaea</taxon>
        <taxon>Nitrososphaerota</taxon>
        <taxon>environmental samples</taxon>
    </lineage>
</organism>
<proteinExistence type="predicted"/>
<dbReference type="PROSITE" id="PS50011">
    <property type="entry name" value="PROTEIN_KINASE_DOM"/>
    <property type="match status" value="1"/>
</dbReference>
<dbReference type="GO" id="GO:0004674">
    <property type="term" value="F:protein serine/threonine kinase activity"/>
    <property type="evidence" value="ECO:0007669"/>
    <property type="project" value="UniProtKB-KW"/>
</dbReference>
<sequence>MKQSFIKISKITEPPNSNIWVYPRGTKAQIKSRIKELQGLGLQSISFQGDLKIGTISVLGKGYVGIVVLGKLGRKKVAIKIRRNDSPRKNLKKEAQLLQITNRYGVGPKLIDYSKNFLVIEYLEGEKIGMYVDSLGGRGNIAKLKSVIKKVLEDCYKLDSIGLDHGELSRMPKHVIVGNKITIIDFESSSMKRRVSNVTSATQAFYIGSRISKTVNRIYKTPKKEKIIFALRSYKRDQNKENFENLLNVLKL</sequence>
<evidence type="ECO:0000313" key="2">
    <source>
        <dbReference type="EMBL" id="AIE98240.1"/>
    </source>
</evidence>
<dbReference type="InterPro" id="IPR000719">
    <property type="entry name" value="Prot_kinase_dom"/>
</dbReference>
<dbReference type="AlphaFoldDB" id="A0A075G2C9"/>
<evidence type="ECO:0000259" key="1">
    <source>
        <dbReference type="PROSITE" id="PS50011"/>
    </source>
</evidence>
<dbReference type="PANTHER" id="PTHR37171:SF1">
    <property type="entry name" value="SERINE_THREONINE-PROTEIN KINASE YRZF-RELATED"/>
    <property type="match status" value="1"/>
</dbReference>
<reference evidence="2" key="1">
    <citation type="journal article" date="2014" name="Genome Biol. Evol.">
        <title>Pangenome evidence for extensive interdomain horizontal transfer affecting lineage core and shell genes in uncultured planktonic thaumarchaeota and euryarchaeota.</title>
        <authorList>
            <person name="Deschamps P."/>
            <person name="Zivanovic Y."/>
            <person name="Moreira D."/>
            <person name="Rodriguez-Valera F."/>
            <person name="Lopez-Garcia P."/>
        </authorList>
    </citation>
    <scope>NUCLEOTIDE SEQUENCE</scope>
</reference>
<name>A0A075G2C9_9ARCH</name>
<accession>A0A075G2C9</accession>
<dbReference type="InterPro" id="IPR052396">
    <property type="entry name" value="Meiotic_Drive_Suppr_Kinase"/>
</dbReference>
<dbReference type="Gene3D" id="1.10.510.10">
    <property type="entry name" value="Transferase(Phosphotransferase) domain 1"/>
    <property type="match status" value="1"/>
</dbReference>
<dbReference type="InterPro" id="IPR011009">
    <property type="entry name" value="Kinase-like_dom_sf"/>
</dbReference>
<dbReference type="GO" id="GO:0005524">
    <property type="term" value="F:ATP binding"/>
    <property type="evidence" value="ECO:0007669"/>
    <property type="project" value="InterPro"/>
</dbReference>
<keyword evidence="2" id="KW-0808">Transferase</keyword>
<dbReference type="EMBL" id="KF900530">
    <property type="protein sequence ID" value="AIE98240.1"/>
    <property type="molecule type" value="Genomic_DNA"/>
</dbReference>
<feature type="domain" description="Protein kinase" evidence="1">
    <location>
        <begin position="53"/>
        <end position="252"/>
    </location>
</feature>
<protein>
    <submittedName>
        <fullName evidence="2">Putative serine/threonine protein kinase</fullName>
    </submittedName>
</protein>
<keyword evidence="2" id="KW-0723">Serine/threonine-protein kinase</keyword>
<dbReference type="PANTHER" id="PTHR37171">
    <property type="entry name" value="SERINE/THREONINE-PROTEIN KINASE YRZF-RELATED"/>
    <property type="match status" value="1"/>
</dbReference>
<dbReference type="SUPFAM" id="SSF56112">
    <property type="entry name" value="Protein kinase-like (PK-like)"/>
    <property type="match status" value="1"/>
</dbReference>